<evidence type="ECO:0000313" key="1">
    <source>
        <dbReference type="EMBL" id="VEI69481.1"/>
    </source>
</evidence>
<proteinExistence type="predicted"/>
<dbReference type="AlphaFoldDB" id="A0A3S4XB24"/>
<accession>A0A3S4XB24</accession>
<evidence type="ECO:0000313" key="2">
    <source>
        <dbReference type="Proteomes" id="UP000270487"/>
    </source>
</evidence>
<reference evidence="1 2" key="1">
    <citation type="submission" date="2018-12" db="EMBL/GenBank/DDBJ databases">
        <authorList>
            <consortium name="Pathogen Informatics"/>
        </authorList>
    </citation>
    <scope>NUCLEOTIDE SEQUENCE [LARGE SCALE GENOMIC DNA]</scope>
    <source>
        <strain evidence="1 2">NCTC13193</strain>
    </source>
</reference>
<sequence length="33" mass="3908">MLDFLQQLLLVPEFWVFMTELTKVANKLIKSPN</sequence>
<dbReference type="Proteomes" id="UP000270487">
    <property type="component" value="Chromosome"/>
</dbReference>
<gene>
    <name evidence="1" type="ORF">NCTC13193_02676</name>
</gene>
<protein>
    <submittedName>
        <fullName evidence="1">Uncharacterized protein</fullName>
    </submittedName>
</protein>
<organism evidence="1 2">
    <name type="scientific">Serratia fonticola</name>
    <dbReference type="NCBI Taxonomy" id="47917"/>
    <lineage>
        <taxon>Bacteria</taxon>
        <taxon>Pseudomonadati</taxon>
        <taxon>Pseudomonadota</taxon>
        <taxon>Gammaproteobacteria</taxon>
        <taxon>Enterobacterales</taxon>
        <taxon>Yersiniaceae</taxon>
        <taxon>Serratia</taxon>
    </lineage>
</organism>
<name>A0A3S4XB24_SERFO</name>
<dbReference type="EMBL" id="LR134492">
    <property type="protein sequence ID" value="VEI69481.1"/>
    <property type="molecule type" value="Genomic_DNA"/>
</dbReference>